<dbReference type="CDD" id="cd00322">
    <property type="entry name" value="FNR_like"/>
    <property type="match status" value="1"/>
</dbReference>
<dbReference type="InterPro" id="IPR017927">
    <property type="entry name" value="FAD-bd_FR_type"/>
</dbReference>
<dbReference type="InterPro" id="IPR001709">
    <property type="entry name" value="Flavoprot_Pyr_Nucl_cyt_Rdtase"/>
</dbReference>
<organism evidence="2 3">
    <name type="scientific">Sorangium cellulosum</name>
    <name type="common">Polyangium cellulosum</name>
    <dbReference type="NCBI Taxonomy" id="56"/>
    <lineage>
        <taxon>Bacteria</taxon>
        <taxon>Pseudomonadati</taxon>
        <taxon>Myxococcota</taxon>
        <taxon>Polyangia</taxon>
        <taxon>Polyangiales</taxon>
        <taxon>Polyangiaceae</taxon>
        <taxon>Sorangium</taxon>
    </lineage>
</organism>
<dbReference type="SUPFAM" id="SSF63380">
    <property type="entry name" value="Riboflavin synthase domain-like"/>
    <property type="match status" value="1"/>
</dbReference>
<reference evidence="2 3" key="1">
    <citation type="submission" date="2015-09" db="EMBL/GenBank/DDBJ databases">
        <title>Sorangium comparison.</title>
        <authorList>
            <person name="Zaburannyi N."/>
            <person name="Bunk B."/>
            <person name="Overmann J."/>
            <person name="Mueller R."/>
        </authorList>
    </citation>
    <scope>NUCLEOTIDE SEQUENCE [LARGE SCALE GENOMIC DNA]</scope>
    <source>
        <strain evidence="2 3">So ce26</strain>
    </source>
</reference>
<sequence>MIHAEPFEARLVAARPLSPFVRELSFERTDARAFHFQPGQWVNLVLPLPSGEVKRAYSIASAPDGSPRFDLAVTRVEGGAGSELLHQLAPGATLRAIGPHGLFTRDPGDPAPSLFVATGTGVTPLRSMLHASLRAGAAPHLWILFGARFEEDIIYREELEALARSSDRIRYEITLSRGAPAWPGRRGYVQAHVPALYRELAAASGDPAPHVFICGLDRMVSSVRELARNELGVPRKHVHVERYD</sequence>
<protein>
    <submittedName>
        <fullName evidence="2">Oxidoreductase FAD-binding subunit</fullName>
    </submittedName>
</protein>
<dbReference type="InterPro" id="IPR050415">
    <property type="entry name" value="MRET"/>
</dbReference>
<accession>A0A2L0EZW1</accession>
<gene>
    <name evidence="2" type="ORF">SOCE26_063270</name>
</gene>
<dbReference type="InterPro" id="IPR017938">
    <property type="entry name" value="Riboflavin_synthase-like_b-brl"/>
</dbReference>
<dbReference type="EMBL" id="CP012673">
    <property type="protein sequence ID" value="AUX44857.1"/>
    <property type="molecule type" value="Genomic_DNA"/>
</dbReference>
<dbReference type="Proteomes" id="UP000238348">
    <property type="component" value="Chromosome"/>
</dbReference>
<dbReference type="GO" id="GO:0016491">
    <property type="term" value="F:oxidoreductase activity"/>
    <property type="evidence" value="ECO:0007669"/>
    <property type="project" value="InterPro"/>
</dbReference>
<dbReference type="RefSeq" id="WP_104983323.1">
    <property type="nucleotide sequence ID" value="NZ_CP012673.1"/>
</dbReference>
<dbReference type="PRINTS" id="PR00371">
    <property type="entry name" value="FPNCR"/>
</dbReference>
<dbReference type="AlphaFoldDB" id="A0A2L0EZW1"/>
<dbReference type="OrthoDB" id="9784483at2"/>
<dbReference type="PANTHER" id="PTHR47354">
    <property type="entry name" value="NADH OXIDOREDUCTASE HCR"/>
    <property type="match status" value="1"/>
</dbReference>
<dbReference type="InterPro" id="IPR039261">
    <property type="entry name" value="FNR_nucleotide-bd"/>
</dbReference>
<dbReference type="Pfam" id="PF00970">
    <property type="entry name" value="FAD_binding_6"/>
    <property type="match status" value="1"/>
</dbReference>
<proteinExistence type="predicted"/>
<dbReference type="PANTHER" id="PTHR47354:SF5">
    <property type="entry name" value="PROTEIN RFBI"/>
    <property type="match status" value="1"/>
</dbReference>
<name>A0A2L0EZW1_SORCE</name>
<dbReference type="Pfam" id="PF00175">
    <property type="entry name" value="NAD_binding_1"/>
    <property type="match status" value="1"/>
</dbReference>
<evidence type="ECO:0000313" key="3">
    <source>
        <dbReference type="Proteomes" id="UP000238348"/>
    </source>
</evidence>
<dbReference type="Gene3D" id="2.40.30.10">
    <property type="entry name" value="Translation factors"/>
    <property type="match status" value="1"/>
</dbReference>
<dbReference type="PRINTS" id="PR00410">
    <property type="entry name" value="PHEHYDRXLASE"/>
</dbReference>
<dbReference type="InterPro" id="IPR001433">
    <property type="entry name" value="OxRdtase_FAD/NAD-bd"/>
</dbReference>
<dbReference type="Gene3D" id="3.40.50.80">
    <property type="entry name" value="Nucleotide-binding domain of ferredoxin-NADP reductase (FNR) module"/>
    <property type="match status" value="1"/>
</dbReference>
<feature type="domain" description="FAD-binding FR-type" evidence="1">
    <location>
        <begin position="4"/>
        <end position="106"/>
    </location>
</feature>
<evidence type="ECO:0000313" key="2">
    <source>
        <dbReference type="EMBL" id="AUX44857.1"/>
    </source>
</evidence>
<evidence type="ECO:0000259" key="1">
    <source>
        <dbReference type="PROSITE" id="PS51384"/>
    </source>
</evidence>
<dbReference type="PROSITE" id="PS51384">
    <property type="entry name" value="FAD_FR"/>
    <property type="match status" value="1"/>
</dbReference>
<dbReference type="SUPFAM" id="SSF52343">
    <property type="entry name" value="Ferredoxin reductase-like, C-terminal NADP-linked domain"/>
    <property type="match status" value="1"/>
</dbReference>
<dbReference type="InterPro" id="IPR008333">
    <property type="entry name" value="Cbr1-like_FAD-bd_dom"/>
</dbReference>